<dbReference type="Proteomes" id="UP000271925">
    <property type="component" value="Unassembled WGS sequence"/>
</dbReference>
<dbReference type="GO" id="GO:0016757">
    <property type="term" value="F:glycosyltransferase activity"/>
    <property type="evidence" value="ECO:0007669"/>
    <property type="project" value="InterPro"/>
</dbReference>
<dbReference type="OrthoDB" id="596635at2"/>
<dbReference type="PANTHER" id="PTHR45947">
    <property type="entry name" value="SULFOQUINOVOSYL TRANSFERASE SQD2"/>
    <property type="match status" value="1"/>
</dbReference>
<dbReference type="AlphaFoldDB" id="A0A3P1BIL8"/>
<name>A0A3P1BIL8_9BACT</name>
<feature type="domain" description="Glycosyl transferase family 1" evidence="1">
    <location>
        <begin position="229"/>
        <end position="382"/>
    </location>
</feature>
<dbReference type="SUPFAM" id="SSF53756">
    <property type="entry name" value="UDP-Glycosyltransferase/glycogen phosphorylase"/>
    <property type="match status" value="1"/>
</dbReference>
<organism evidence="2 3">
    <name type="scientific">Larkinella rosea</name>
    <dbReference type="NCBI Taxonomy" id="2025312"/>
    <lineage>
        <taxon>Bacteria</taxon>
        <taxon>Pseudomonadati</taxon>
        <taxon>Bacteroidota</taxon>
        <taxon>Cytophagia</taxon>
        <taxon>Cytophagales</taxon>
        <taxon>Spirosomataceae</taxon>
        <taxon>Larkinella</taxon>
    </lineage>
</organism>
<dbReference type="CDD" id="cd03801">
    <property type="entry name" value="GT4_PimA-like"/>
    <property type="match status" value="1"/>
</dbReference>
<dbReference type="PANTHER" id="PTHR45947:SF14">
    <property type="entry name" value="SLL1723 PROTEIN"/>
    <property type="match status" value="1"/>
</dbReference>
<dbReference type="InterPro" id="IPR001296">
    <property type="entry name" value="Glyco_trans_1"/>
</dbReference>
<keyword evidence="2" id="KW-0808">Transferase</keyword>
<dbReference type="Pfam" id="PF00534">
    <property type="entry name" value="Glycos_transf_1"/>
    <property type="match status" value="1"/>
</dbReference>
<dbReference type="Gene3D" id="3.40.50.2000">
    <property type="entry name" value="Glycogen Phosphorylase B"/>
    <property type="match status" value="2"/>
</dbReference>
<protein>
    <submittedName>
        <fullName evidence="2">Glycosyltransferase family 1 protein</fullName>
    </submittedName>
</protein>
<evidence type="ECO:0000313" key="3">
    <source>
        <dbReference type="Proteomes" id="UP000271925"/>
    </source>
</evidence>
<evidence type="ECO:0000313" key="2">
    <source>
        <dbReference type="EMBL" id="RRB00878.1"/>
    </source>
</evidence>
<accession>A0A3P1BIL8</accession>
<gene>
    <name evidence="2" type="ORF">EHT25_22070</name>
</gene>
<dbReference type="EMBL" id="RQJO01000010">
    <property type="protein sequence ID" value="RRB00878.1"/>
    <property type="molecule type" value="Genomic_DNA"/>
</dbReference>
<sequence length="410" mass="46366">MVKPITKMNQIRQSVTAHAGARDQYQLSLALHEADWLDRLVTELYVPDWLYQTAPSYARKRYCQGLPASKINHSLPAFWKTACAHAFHRDYNSSIDQEISLTALRTAEKTGSNLFLYSYYAFQAFQQAEKLGIPHRILFQLHPHPSSVRSILAQEMDRLPFASQSIRDEVEFSLADSRLDGLIAEPQLATFCLTASQFTRKTLIENGVPASRIKVVPYGVDTTAFPQRKKAPSTTPFRIIFVGRMNQRKGLADLLQAVRLLKSRSIEVVLCGRGYIDQPIINEYKDLTITLHKGIGTEQLVRELHRSHVFVLPSLAEGFAHVVLEAMATGLPVITTENTCGPDVITEGKHGYLVPIRNPERLAAVLDAAMAEPKVWYEMGRQAAIQARTYTWERFRQGIREVYQEIVKSN</sequence>
<comment type="caution">
    <text evidence="2">The sequence shown here is derived from an EMBL/GenBank/DDBJ whole genome shotgun (WGS) entry which is preliminary data.</text>
</comment>
<keyword evidence="3" id="KW-1185">Reference proteome</keyword>
<reference evidence="2 3" key="1">
    <citation type="submission" date="2018-11" db="EMBL/GenBank/DDBJ databases">
        <authorList>
            <person name="Zhou Z."/>
            <person name="Wang G."/>
        </authorList>
    </citation>
    <scope>NUCLEOTIDE SEQUENCE [LARGE SCALE GENOMIC DNA]</scope>
    <source>
        <strain evidence="2 3">KCTC52004</strain>
    </source>
</reference>
<proteinExistence type="predicted"/>
<evidence type="ECO:0000259" key="1">
    <source>
        <dbReference type="Pfam" id="PF00534"/>
    </source>
</evidence>
<dbReference type="InterPro" id="IPR050194">
    <property type="entry name" value="Glycosyltransferase_grp1"/>
</dbReference>